<dbReference type="EMBL" id="CP028956">
    <property type="protein sequence ID" value="AWC93810.1"/>
    <property type="molecule type" value="Genomic_DNA"/>
</dbReference>
<protein>
    <submittedName>
        <fullName evidence="8">Non-ribosomal peptide synthetase</fullName>
    </submittedName>
</protein>
<dbReference type="Proteomes" id="UP001182247">
    <property type="component" value="Unassembled WGS sequence"/>
</dbReference>
<reference evidence="8" key="2">
    <citation type="submission" date="2023-02" db="EMBL/GenBank/DDBJ databases">
        <title>Detection, antimicrobial susceptibility and genomic characterization of NDM-producing species of Morganellaceae, Yersiniaceae, and Enterobacteriaceae other than Klebsiella.</title>
        <authorList>
            <person name="Camargo C.H."/>
            <person name="Sacchi C.T."/>
            <person name="Campos K.R."/>
        </authorList>
    </citation>
    <scope>NUCLEOTIDE SEQUENCE</scope>
    <source>
        <strain evidence="8">1189_21</strain>
    </source>
</reference>
<dbReference type="SUPFAM" id="SSF52777">
    <property type="entry name" value="CoA-dependent acyltransferases"/>
    <property type="match status" value="4"/>
</dbReference>
<dbReference type="Proteomes" id="UP000244682">
    <property type="component" value="Chromosome"/>
</dbReference>
<keyword evidence="3" id="KW-0597">Phosphoprotein</keyword>
<proteinExistence type="predicted"/>
<dbReference type="PANTHER" id="PTHR45527:SF10">
    <property type="entry name" value="PYOCHELIN SYNTHASE PCHF"/>
    <property type="match status" value="1"/>
</dbReference>
<dbReference type="GO" id="GO:0005737">
    <property type="term" value="C:cytoplasm"/>
    <property type="evidence" value="ECO:0007669"/>
    <property type="project" value="TreeGrafter"/>
</dbReference>
<feature type="region of interest" description="Disordered" evidence="5">
    <location>
        <begin position="2010"/>
        <end position="2034"/>
    </location>
</feature>
<dbReference type="Pfam" id="PF00668">
    <property type="entry name" value="Condensation"/>
    <property type="match status" value="2"/>
</dbReference>
<feature type="compositionally biased region" description="Basic residues" evidence="5">
    <location>
        <begin position="2019"/>
        <end position="2034"/>
    </location>
</feature>
<dbReference type="FunFam" id="3.30.559.10:FF:000023">
    <property type="entry name" value="Non-ribosomal peptide synthetase"/>
    <property type="match status" value="1"/>
</dbReference>
<dbReference type="GO" id="GO:0031177">
    <property type="term" value="F:phosphopantetheine binding"/>
    <property type="evidence" value="ECO:0007669"/>
    <property type="project" value="TreeGrafter"/>
</dbReference>
<sequence length="2034" mass="233219">MKILSDINNIKELCSKQINIDKNKFSDKDNLIKLGLDSIGFMQCLYIFQKNGYAITLKDLYLNPTIKGWYKILKKSDINKKERKDNIYTHKTIKNAGEFSLTPIQHAYFVGRLNKQTLGGVACQIYQEFDGTPKFTPESLEKALVLLSKRHPMLNIVFHQQGTQFWSPNPNRKYVTYHDFSKLPKDEYEKKLLQLREKLSHQVLNVESGQLIDFHMISLPNNRYRLCTNIDMLIADGTSYSLLFTELCLLLSGEILPQLDEHYDFYHYLQDKKQYENKESAYQYWKNKIPNLPDSPLLPLYMDPEKINKIKIKRLSWTFSSKEWKNFSNLAKENNITPSIALATCFSSVLARWTGQNSLLLNFTLFDRKPLAPAVNNIIADFTNVILLEMKTDNRPLISLSKDNQNTFIEAWQHSDYSGIDIIRDLRKNGTHPYGCPVVFTSHINQPLIDKNIESVLGSIGWGISQTPQVWLDHMAINKSGNIVLQWDYNNDLFRNDVITTIFDVYISRIRQLANDPNAWIETQPDLIPKKQLKNRISVIKKDNSLLPHTLHKSIFHNYSNSSKIAVIDIDSQEWSYKKLLSKATILSDQIIQQGYKPEDRIGVCMPKGVGQIISVLAILLMGGTYVPIDVLQPEERINRIAKNAQLSLLIVSDSDPSYSIYATFCNRIVWQKVQPSENKPLHNIDISPHQAAYVIYTSGSTGEPKGVVVSHASAMNTCLDLNRRYNISDKDRVLAISALHFDLSVYDIFGVLNAGGTLVLVKEDERRNPDAWLRLINQHKITLWNSVPALFDMLLTYAEGIGSSIPQSLLLIYLSGDWIGLDLPTRYYNFCPDGQIVAMGGATEAAIWSNYFNVTTLDPSWSSIPYGYPLSNQRYRIVNARGEDCPDWVSGELWIGGAGVALGYLNDPEKTAQQFVKQNGENWYKTGDMGRYLPGGILEFLGRRDRQVKIGGYRIEPGEIDAAFNKLQGVQNAITLCLGNGNKEKALHSFVILNSGNYQDIISSNSTFSPLYYLRSTPINVQQQSQETAIIAGFLYDYLTEQNIDFDNLLSEKKSADDHSIIASYQSLMANWLNLIAQYPQTTLNSPPTNSTQRTLIENLQRHKNNLTDILKGKKSALTLFDDPYWSPEQVTMRIDGMHYSLENLLQQIRELHHSLKRPIKIIQLGARSGISANYILQRLPTNMVTLLLTDESLSMVTQANQNLSDYQNSYAEPLTEVFLHKNRYSADIIWMNNYLHRLDSPQKEIQKFVSLCAPSGMIFIQEVLHAPAQSLISISLLQQNGSDPADELLTAKKCKDIFSASTATYKSEGVNGEILTQLYQAPEKIYLPDKNKLEHDLRQFLPDYMIPKHIYFLTEFPLTANGKIDNQSLKLYCQEYQEEYLNQQPINGKEQIIITIWQKLLGTNKIHRHSHFFREGGDSLVAIRLISDLNHIGYQVELEHIFAYPILSDFAQNIKQSEVFEKQPAISHNEAYRYNPFPLTDIQQAYLVGRQNNFTLGGVGTHFFVHFIAENLDVPKLERTINQLISRHDMLRGVIINGQQQVLKKVPYYSVKTHYIPTEKSDAFLVLRAQLANIVYDPEIWPLFTIQVIKTKEQPDHIFISLDNLFLDGMSMQIFFSELKTLYMEPNHQFIPLDITFRDYIDCDAYPINTQNDWEYWLTRLPQLPPAPQLPLIKDPAQIVQPRFSRLQTSLSTSVWQALQQVAQQNNVTPAALLIAAYCATLSAWSKSPELTINLTLFNRHPVHPQINEVLGDFTSLQLLDWYTCDLWSNSISMMQKRLHKDMQHRSVSAIKVMREMAIQRQMSHIEIPVVFTCALGYKHDEGFLSHHSWLKPVWGISQTPQTWLDHQVYESDGELYLNWDFVEQLFDYTTIFSMFQQYEHILTKLATEPQSWQLPLNKLIPRCNNLVITPVFNAKNNQNTHYKQSTDTQKTGQTIQKLQQLVKQVIGITLAPETNFFEAGASSLQLVQLHAALQKNGYSHITITDLFASPNLSTLAQLLWQNTSPTCEQYSDRDKHKNKRKKRLQLRTHSR</sequence>
<dbReference type="Gene3D" id="1.10.1200.10">
    <property type="entry name" value="ACP-like"/>
    <property type="match status" value="3"/>
</dbReference>
<dbReference type="GO" id="GO:0044550">
    <property type="term" value="P:secondary metabolite biosynthetic process"/>
    <property type="evidence" value="ECO:0007669"/>
    <property type="project" value="TreeGrafter"/>
</dbReference>
<dbReference type="SUPFAM" id="SSF53335">
    <property type="entry name" value="S-adenosyl-L-methionine-dependent methyltransferases"/>
    <property type="match status" value="1"/>
</dbReference>
<dbReference type="InterPro" id="IPR023213">
    <property type="entry name" value="CAT-like_dom_sf"/>
</dbReference>
<dbReference type="EMBL" id="JAPKIY010000039">
    <property type="protein sequence ID" value="MDS0899780.1"/>
    <property type="molecule type" value="Genomic_DNA"/>
</dbReference>
<organism evidence="8 10">
    <name type="scientific">Morganella morganii</name>
    <name type="common">Proteus morganii</name>
    <dbReference type="NCBI Taxonomy" id="582"/>
    <lineage>
        <taxon>Bacteria</taxon>
        <taxon>Pseudomonadati</taxon>
        <taxon>Pseudomonadota</taxon>
        <taxon>Gammaproteobacteria</taxon>
        <taxon>Enterobacterales</taxon>
        <taxon>Morganellaceae</taxon>
        <taxon>Morganella</taxon>
    </lineage>
</organism>
<comment type="cofactor">
    <cofactor evidence="1">
        <name>pantetheine 4'-phosphate</name>
        <dbReference type="ChEBI" id="CHEBI:47942"/>
    </cofactor>
</comment>
<dbReference type="InterPro" id="IPR010071">
    <property type="entry name" value="AA_adenyl_dom"/>
</dbReference>
<accession>A0AAE4FF17</accession>
<dbReference type="CDD" id="cd19535">
    <property type="entry name" value="Cyc_NRPS"/>
    <property type="match status" value="2"/>
</dbReference>
<dbReference type="RefSeq" id="WP_004239721.1">
    <property type="nucleotide sequence ID" value="NZ_CAXOSG010000013.1"/>
</dbReference>
<dbReference type="InterPro" id="IPR045851">
    <property type="entry name" value="AMP-bd_C_sf"/>
</dbReference>
<evidence type="ECO:0000313" key="9">
    <source>
        <dbReference type="Proteomes" id="UP000244682"/>
    </source>
</evidence>
<dbReference type="PROSITE" id="PS50075">
    <property type="entry name" value="CARRIER"/>
    <property type="match status" value="2"/>
</dbReference>
<evidence type="ECO:0000256" key="1">
    <source>
        <dbReference type="ARBA" id="ARBA00001957"/>
    </source>
</evidence>
<dbReference type="PANTHER" id="PTHR45527">
    <property type="entry name" value="NONRIBOSOMAL PEPTIDE SYNTHETASE"/>
    <property type="match status" value="1"/>
</dbReference>
<evidence type="ECO:0000313" key="10">
    <source>
        <dbReference type="Proteomes" id="UP001182247"/>
    </source>
</evidence>
<dbReference type="InterPro" id="IPR009081">
    <property type="entry name" value="PP-bd_ACP"/>
</dbReference>
<evidence type="ECO:0000256" key="2">
    <source>
        <dbReference type="ARBA" id="ARBA00022450"/>
    </source>
</evidence>
<dbReference type="Gene3D" id="3.30.300.30">
    <property type="match status" value="2"/>
</dbReference>
<dbReference type="InterPro" id="IPR000873">
    <property type="entry name" value="AMP-dep_synth/lig_dom"/>
</dbReference>
<dbReference type="Gene3D" id="3.40.50.12780">
    <property type="entry name" value="N-terminal domain of ligase-like"/>
    <property type="match status" value="1"/>
</dbReference>
<dbReference type="GO" id="GO:0016874">
    <property type="term" value="F:ligase activity"/>
    <property type="evidence" value="ECO:0007669"/>
    <property type="project" value="UniProtKB-KW"/>
</dbReference>
<gene>
    <name evidence="7" type="ORF">AM380_09295</name>
    <name evidence="8" type="ORF">OSC06_17655</name>
</gene>
<dbReference type="Gene3D" id="3.40.50.150">
    <property type="entry name" value="Vaccinia Virus protein VP39"/>
    <property type="match status" value="1"/>
</dbReference>
<dbReference type="SUPFAM" id="SSF56801">
    <property type="entry name" value="Acetyl-CoA synthetase-like"/>
    <property type="match status" value="1"/>
</dbReference>
<feature type="domain" description="Carrier" evidence="6">
    <location>
        <begin position="1386"/>
        <end position="1460"/>
    </location>
</feature>
<evidence type="ECO:0000256" key="5">
    <source>
        <dbReference type="SAM" id="MobiDB-lite"/>
    </source>
</evidence>
<dbReference type="InterPro" id="IPR036736">
    <property type="entry name" value="ACP-like_sf"/>
</dbReference>
<reference evidence="7 9" key="1">
    <citation type="submission" date="2018-04" db="EMBL/GenBank/DDBJ databases">
        <title>Whole genome sequencing of Morganella morganii AR_0133.</title>
        <authorList>
            <person name="Conlan S."/>
            <person name="Thomas P.J."/>
            <person name="Mullikin J."/>
            <person name="Frank K.M."/>
            <person name="Segre J.A."/>
        </authorList>
    </citation>
    <scope>NUCLEOTIDE SEQUENCE [LARGE SCALE GENOMIC DNA]</scope>
    <source>
        <strain evidence="7 9">AR_0133</strain>
    </source>
</reference>
<feature type="domain" description="Carrier" evidence="6">
    <location>
        <begin position="1932"/>
        <end position="2006"/>
    </location>
</feature>
<dbReference type="Pfam" id="PF00501">
    <property type="entry name" value="AMP-binding"/>
    <property type="match status" value="1"/>
</dbReference>
<dbReference type="FunFam" id="3.40.50.12780:FF:000012">
    <property type="entry name" value="Non-ribosomal peptide synthetase"/>
    <property type="match status" value="1"/>
</dbReference>
<keyword evidence="4" id="KW-0436">Ligase</keyword>
<dbReference type="GO" id="GO:0043041">
    <property type="term" value="P:amino acid activation for nonribosomal peptide biosynthetic process"/>
    <property type="evidence" value="ECO:0007669"/>
    <property type="project" value="TreeGrafter"/>
</dbReference>
<evidence type="ECO:0000259" key="6">
    <source>
        <dbReference type="PROSITE" id="PS50075"/>
    </source>
</evidence>
<dbReference type="Gene3D" id="3.30.559.30">
    <property type="entry name" value="Nonribosomal peptide synthetase, condensation domain"/>
    <property type="match status" value="2"/>
</dbReference>
<dbReference type="InterPro" id="IPR020845">
    <property type="entry name" value="AMP-binding_CS"/>
</dbReference>
<dbReference type="InterPro" id="IPR057737">
    <property type="entry name" value="Condensation_MtbB-like"/>
</dbReference>
<evidence type="ECO:0000256" key="3">
    <source>
        <dbReference type="ARBA" id="ARBA00022553"/>
    </source>
</evidence>
<dbReference type="FunFam" id="3.30.559.30:FF:000006">
    <property type="entry name" value="Yersiniabactin polyketide/non-ribosomal peptide synthetase"/>
    <property type="match status" value="1"/>
</dbReference>
<evidence type="ECO:0000313" key="7">
    <source>
        <dbReference type="EMBL" id="AWC93810.1"/>
    </source>
</evidence>
<keyword evidence="2" id="KW-0596">Phosphopantetheine</keyword>
<dbReference type="Pfam" id="PF00550">
    <property type="entry name" value="PP-binding"/>
    <property type="match status" value="3"/>
</dbReference>
<dbReference type="InterPro" id="IPR042099">
    <property type="entry name" value="ANL_N_sf"/>
</dbReference>
<name>A0AAE4FF17_MORMO</name>
<evidence type="ECO:0000256" key="4">
    <source>
        <dbReference type="ARBA" id="ARBA00022598"/>
    </source>
</evidence>
<dbReference type="SUPFAM" id="SSF47336">
    <property type="entry name" value="ACP-like"/>
    <property type="match status" value="3"/>
</dbReference>
<dbReference type="InterPro" id="IPR029063">
    <property type="entry name" value="SAM-dependent_MTases_sf"/>
</dbReference>
<dbReference type="Gene3D" id="3.30.559.10">
    <property type="entry name" value="Chloramphenicol acetyltransferase-like domain"/>
    <property type="match status" value="2"/>
</dbReference>
<dbReference type="CDD" id="cd12114">
    <property type="entry name" value="A_NRPS_TlmIV_like"/>
    <property type="match status" value="1"/>
</dbReference>
<evidence type="ECO:0000313" key="8">
    <source>
        <dbReference type="EMBL" id="MDS0899780.1"/>
    </source>
</evidence>
<dbReference type="NCBIfam" id="TIGR01733">
    <property type="entry name" value="AA-adenyl-dom"/>
    <property type="match status" value="1"/>
</dbReference>
<dbReference type="InterPro" id="IPR001242">
    <property type="entry name" value="Condensation_dom"/>
</dbReference>
<dbReference type="PROSITE" id="PS00455">
    <property type="entry name" value="AMP_BINDING"/>
    <property type="match status" value="1"/>
</dbReference>